<dbReference type="Gene3D" id="3.20.20.80">
    <property type="entry name" value="Glycosidases"/>
    <property type="match status" value="1"/>
</dbReference>
<dbReference type="Pfam" id="PF12439">
    <property type="entry name" value="GDE_N"/>
    <property type="match status" value="1"/>
</dbReference>
<keyword evidence="3" id="KW-1185">Reference proteome</keyword>
<dbReference type="InterPro" id="IPR012341">
    <property type="entry name" value="6hp_glycosidase-like_sf"/>
</dbReference>
<dbReference type="GO" id="GO:0004135">
    <property type="term" value="F:amylo-alpha-1,6-glucosidase activity"/>
    <property type="evidence" value="ECO:0007669"/>
    <property type="project" value="InterPro"/>
</dbReference>
<feature type="domain" description="Glycosyl hydrolase family 13 catalytic" evidence="1">
    <location>
        <begin position="159"/>
        <end position="483"/>
    </location>
</feature>
<dbReference type="SUPFAM" id="SSF51445">
    <property type="entry name" value="(Trans)glycosidases"/>
    <property type="match status" value="1"/>
</dbReference>
<dbReference type="InterPro" id="IPR010401">
    <property type="entry name" value="AGL/Gdb1"/>
</dbReference>
<evidence type="ECO:0000259" key="1">
    <source>
        <dbReference type="SMART" id="SM00642"/>
    </source>
</evidence>
<organism evidence="2 3">
    <name type="scientific">Mesoterricola silvestris</name>
    <dbReference type="NCBI Taxonomy" id="2927979"/>
    <lineage>
        <taxon>Bacteria</taxon>
        <taxon>Pseudomonadati</taxon>
        <taxon>Acidobacteriota</taxon>
        <taxon>Holophagae</taxon>
        <taxon>Holophagales</taxon>
        <taxon>Holophagaceae</taxon>
        <taxon>Mesoterricola</taxon>
    </lineage>
</organism>
<dbReference type="InterPro" id="IPR032790">
    <property type="entry name" value="GDE_C"/>
</dbReference>
<dbReference type="InterPro" id="IPR017853">
    <property type="entry name" value="GH"/>
</dbReference>
<dbReference type="Proteomes" id="UP001238179">
    <property type="component" value="Chromosome"/>
</dbReference>
<dbReference type="KEGG" id="msil:METEAL_17010"/>
<name>A0AA48GR70_9BACT</name>
<dbReference type="SMART" id="SM00642">
    <property type="entry name" value="Aamy"/>
    <property type="match status" value="1"/>
</dbReference>
<protein>
    <recommendedName>
        <fullName evidence="1">Glycosyl hydrolase family 13 catalytic domain-containing protein</fullName>
    </recommendedName>
</protein>
<dbReference type="PANTHER" id="PTHR10569">
    <property type="entry name" value="GLYCOGEN DEBRANCHING ENZYME"/>
    <property type="match status" value="1"/>
</dbReference>
<dbReference type="PANTHER" id="PTHR10569:SF2">
    <property type="entry name" value="GLYCOGEN DEBRANCHING ENZYME"/>
    <property type="match status" value="1"/>
</dbReference>
<dbReference type="RefSeq" id="WP_316415436.1">
    <property type="nucleotide sequence ID" value="NZ_AP027080.1"/>
</dbReference>
<dbReference type="Pfam" id="PF06202">
    <property type="entry name" value="GDE_C"/>
    <property type="match status" value="1"/>
</dbReference>
<dbReference type="InterPro" id="IPR024742">
    <property type="entry name" value="Glycogen_debranch_N"/>
</dbReference>
<reference evidence="3" key="1">
    <citation type="journal article" date="2023" name="Int. J. Syst. Evol. Microbiol.">
        <title>Mesoterricola silvestris gen. nov., sp. nov., Mesoterricola sediminis sp. nov., Geothrix oryzae sp. nov., Geothrix edaphica sp. nov., Geothrix rubra sp. nov., and Geothrix limicola sp. nov., six novel members of Acidobacteriota isolated from soils.</title>
        <authorList>
            <person name="Itoh H."/>
            <person name="Sugisawa Y."/>
            <person name="Mise K."/>
            <person name="Xu Z."/>
            <person name="Kuniyasu M."/>
            <person name="Ushijima N."/>
            <person name="Kawano K."/>
            <person name="Kobayashi E."/>
            <person name="Shiratori Y."/>
            <person name="Masuda Y."/>
            <person name="Senoo K."/>
        </authorList>
    </citation>
    <scope>NUCLEOTIDE SEQUENCE [LARGE SCALE GENOMIC DNA]</scope>
    <source>
        <strain evidence="3">W79</strain>
    </source>
</reference>
<dbReference type="GO" id="GO:0005980">
    <property type="term" value="P:glycogen catabolic process"/>
    <property type="evidence" value="ECO:0007669"/>
    <property type="project" value="InterPro"/>
</dbReference>
<dbReference type="SUPFAM" id="SSF48208">
    <property type="entry name" value="Six-hairpin glycosidases"/>
    <property type="match status" value="1"/>
</dbReference>
<sequence length="1414" mass="153997">MTPPAMTPAPGSRIVRHVGDRVRFTLQGEGRAFLRTNLTRGAQTRQEVIALSGAVTSGARTFAGASWRDIPLELRDGLWELDLPLTEVGYFRAKAYCLDEAGAQHWPEGADVGISVHPDHLRTGNTIYCAFTRMFGPARAGRSTREPMLDEQLNSLDQRGFTVIPPSGKLRELTACVPHILETLGCRILHLLPLGPTPTTFARFGRFGSPYAQQDLTAIDPALVEFDERTTGVEQFQELAHAVHLRGGLVFLDIVVNHTGWGSRLMEGRPQWFHRNPDGTFHSPGAWGVTWGDLVELDNREPHLWEVVAESLLTWCRRGVDGFRCDAGYMVPLPAWQYIVARVRQEFPDAAFLLEGLGGSWEATETLLTEGGMQWAYSELFQNYAPRDVAAYLDHAIRQGGSIGPLVHYSETHDNDRLARRGADWSLHRNRLCALASLSGAFGFTGGVEWLATEKIEVHQARGMAWGAPENLVEELAALNHLLGTHPCFFDGARLERLSSGESPVLALRRVSWDGRDQVLVLVNLTLEPQEWQLTAPAWEELGRPAFDLLGPVPPRSRPNPGGSVTFTLRPYATHCLAPARAPRGLQGPAYRALRAQAAWAYQALATVLPAETLGPIPWEELAGLAGSDPAAFLASLAYLDPAAARADLAGALRAARGGYPQVIRWGLQDLGRVTPLPPGHWLLVEDAAPFAVSLRVPGLGPLHLRSVPSASGHMAAVSPARLAQASLPLDAEIQLERFKEARTPPPGRLRLLSAEPAFQRHAKDGSCLLTNGRGGMARLRADLGTVASKYDCLLAANLHPTVPCDRHVLAKRLRAWVNADGFLTPLDSGNLVHFAPGPPARWVFAAPAGDGRVVQVELTLDMLPDRNTVVARFRRPEGPPPAGADLPEGGRVVLTVRLDLEDRGYHGETRADAGADAHFRASTRDREGGMGFLFQPAPDRRLAAWTDTGRWHGEPEWCLGIPHPVEASRGMTAQGDAWSPGWFELPLDRPGAVTLALCADPDEPSRSDLHRFTQLRAEALGRPPAPRDSFGLQLWEASRAFLARRGEGLTVIAGYPWFLDWGRDTFIAARGLLAGGMGEEVRGILRTFAAFEDRGTLPNALSADSTADRDTSDAPLWFALAAEETGAGDLLPVLEAIARGYRDGTPNGIRVDADSGLVWSPSHFTWMDTNYPAGTPRQGYPVEIQALWIRLLRRLGPAWAELEARATASLDLFWDEELGHFHDHLEAGEGVPAALARGDGHLRPNQLFLVSLGLVEGDRARRAVGACARHLLVPGGLRTLAPLPVLSPLPITGPSGLLNDPMHPYWGRYEGDEDTRRKPAYHNGTAWVWLLPTFCEALALAYGRQPQAVEAARAILGSLDALLASGCLGQLPEILDGDAPHAPRGCDAQAWSATEALRVWLTLDATPPRKTHG</sequence>
<dbReference type="EMBL" id="AP027080">
    <property type="protein sequence ID" value="BDU72527.1"/>
    <property type="molecule type" value="Genomic_DNA"/>
</dbReference>
<gene>
    <name evidence="2" type="ORF">METEAL_17010</name>
</gene>
<evidence type="ECO:0000313" key="2">
    <source>
        <dbReference type="EMBL" id="BDU72527.1"/>
    </source>
</evidence>
<dbReference type="InterPro" id="IPR008928">
    <property type="entry name" value="6-hairpin_glycosidase_sf"/>
</dbReference>
<dbReference type="GO" id="GO:0004134">
    <property type="term" value="F:4-alpha-glucanotransferase activity"/>
    <property type="evidence" value="ECO:0007669"/>
    <property type="project" value="InterPro"/>
</dbReference>
<dbReference type="InterPro" id="IPR006047">
    <property type="entry name" value="GH13_cat_dom"/>
</dbReference>
<evidence type="ECO:0000313" key="3">
    <source>
        <dbReference type="Proteomes" id="UP001238179"/>
    </source>
</evidence>
<accession>A0AA48GR70</accession>
<dbReference type="Gene3D" id="1.50.10.10">
    <property type="match status" value="1"/>
</dbReference>
<proteinExistence type="predicted"/>